<feature type="domain" description="HTH gntR-type" evidence="4">
    <location>
        <begin position="12"/>
        <end position="80"/>
    </location>
</feature>
<sequence length="264" mass="28610">MRAEDLDRASPLPLYHQVKQLLLARVRAEDLGPGSRVPGDHELCRTLAVSRSVVRQALAELETEGVVERVKGRGTFVARPRTSEHLVDRLTGLHEEMTARGSRVTSVVRRQEVVPADGHVAAALRLEAGAPVLVLERLRHVDGEPWVLTTTHLPADVAPDLVGEDFAEQSLYALLARHGVVLTHGRRSVEAVAATDEAAAALAVRPGEPLLVLRSTSWSGDRPVEVFVALHRGDRSRFEVDLERESPGAGVVVTPAPAEGEVRP</sequence>
<dbReference type="Gene3D" id="1.10.10.10">
    <property type="entry name" value="Winged helix-like DNA-binding domain superfamily/Winged helix DNA-binding domain"/>
    <property type="match status" value="1"/>
</dbReference>
<dbReference type="InterPro" id="IPR028978">
    <property type="entry name" value="Chorismate_lyase_/UTRA_dom_sf"/>
</dbReference>
<proteinExistence type="predicted"/>
<dbReference type="PRINTS" id="PR00035">
    <property type="entry name" value="HTHGNTR"/>
</dbReference>
<dbReference type="SMART" id="SM00866">
    <property type="entry name" value="UTRA"/>
    <property type="match status" value="1"/>
</dbReference>
<dbReference type="InterPro" id="IPR000524">
    <property type="entry name" value="Tscrpt_reg_HTH_GntR"/>
</dbReference>
<accession>A0ABP6XCA5</accession>
<dbReference type="Pfam" id="PF00392">
    <property type="entry name" value="GntR"/>
    <property type="match status" value="1"/>
</dbReference>
<protein>
    <submittedName>
        <fullName evidence="5">GntR family transcriptional regulator</fullName>
    </submittedName>
</protein>
<organism evidence="5 6">
    <name type="scientific">Microlunatus spumicola</name>
    <dbReference type="NCBI Taxonomy" id="81499"/>
    <lineage>
        <taxon>Bacteria</taxon>
        <taxon>Bacillati</taxon>
        <taxon>Actinomycetota</taxon>
        <taxon>Actinomycetes</taxon>
        <taxon>Propionibacteriales</taxon>
        <taxon>Propionibacteriaceae</taxon>
        <taxon>Microlunatus</taxon>
    </lineage>
</organism>
<dbReference type="SUPFAM" id="SSF46785">
    <property type="entry name" value="Winged helix' DNA-binding domain"/>
    <property type="match status" value="1"/>
</dbReference>
<dbReference type="SUPFAM" id="SSF64288">
    <property type="entry name" value="Chorismate lyase-like"/>
    <property type="match status" value="1"/>
</dbReference>
<evidence type="ECO:0000313" key="6">
    <source>
        <dbReference type="Proteomes" id="UP001500767"/>
    </source>
</evidence>
<keyword evidence="6" id="KW-1185">Reference proteome</keyword>
<dbReference type="InterPro" id="IPR036390">
    <property type="entry name" value="WH_DNA-bd_sf"/>
</dbReference>
<dbReference type="SMART" id="SM00345">
    <property type="entry name" value="HTH_GNTR"/>
    <property type="match status" value="1"/>
</dbReference>
<keyword evidence="2" id="KW-0238">DNA-binding</keyword>
<dbReference type="Pfam" id="PF07702">
    <property type="entry name" value="UTRA"/>
    <property type="match status" value="1"/>
</dbReference>
<dbReference type="InterPro" id="IPR050679">
    <property type="entry name" value="Bact_HTH_transcr_reg"/>
</dbReference>
<evidence type="ECO:0000256" key="1">
    <source>
        <dbReference type="ARBA" id="ARBA00023015"/>
    </source>
</evidence>
<evidence type="ECO:0000313" key="5">
    <source>
        <dbReference type="EMBL" id="GAA3564945.1"/>
    </source>
</evidence>
<keyword evidence="3" id="KW-0804">Transcription</keyword>
<dbReference type="EMBL" id="BAAAYR010000002">
    <property type="protein sequence ID" value="GAA3564945.1"/>
    <property type="molecule type" value="Genomic_DNA"/>
</dbReference>
<evidence type="ECO:0000256" key="3">
    <source>
        <dbReference type="ARBA" id="ARBA00023163"/>
    </source>
</evidence>
<dbReference type="InterPro" id="IPR011663">
    <property type="entry name" value="UTRA"/>
</dbReference>
<dbReference type="RefSeq" id="WP_204910730.1">
    <property type="nucleotide sequence ID" value="NZ_BAAAYR010000002.1"/>
</dbReference>
<evidence type="ECO:0000259" key="4">
    <source>
        <dbReference type="PROSITE" id="PS50949"/>
    </source>
</evidence>
<dbReference type="PANTHER" id="PTHR44846">
    <property type="entry name" value="MANNOSYL-D-GLYCERATE TRANSPORT/METABOLISM SYSTEM REPRESSOR MNGR-RELATED"/>
    <property type="match status" value="1"/>
</dbReference>
<dbReference type="PANTHER" id="PTHR44846:SF1">
    <property type="entry name" value="MANNOSYL-D-GLYCERATE TRANSPORT_METABOLISM SYSTEM REPRESSOR MNGR-RELATED"/>
    <property type="match status" value="1"/>
</dbReference>
<keyword evidence="1" id="KW-0805">Transcription regulation</keyword>
<name>A0ABP6XCA5_9ACTN</name>
<dbReference type="Gene3D" id="3.40.1410.10">
    <property type="entry name" value="Chorismate lyase-like"/>
    <property type="match status" value="1"/>
</dbReference>
<dbReference type="CDD" id="cd07377">
    <property type="entry name" value="WHTH_GntR"/>
    <property type="match status" value="1"/>
</dbReference>
<evidence type="ECO:0000256" key="2">
    <source>
        <dbReference type="ARBA" id="ARBA00023125"/>
    </source>
</evidence>
<dbReference type="InterPro" id="IPR036388">
    <property type="entry name" value="WH-like_DNA-bd_sf"/>
</dbReference>
<dbReference type="PROSITE" id="PS50949">
    <property type="entry name" value="HTH_GNTR"/>
    <property type="match status" value="1"/>
</dbReference>
<reference evidence="6" key="1">
    <citation type="journal article" date="2019" name="Int. J. Syst. Evol. Microbiol.">
        <title>The Global Catalogue of Microorganisms (GCM) 10K type strain sequencing project: providing services to taxonomists for standard genome sequencing and annotation.</title>
        <authorList>
            <consortium name="The Broad Institute Genomics Platform"/>
            <consortium name="The Broad Institute Genome Sequencing Center for Infectious Disease"/>
            <person name="Wu L."/>
            <person name="Ma J."/>
        </authorList>
    </citation>
    <scope>NUCLEOTIDE SEQUENCE [LARGE SCALE GENOMIC DNA]</scope>
    <source>
        <strain evidence="6">JCM 16540</strain>
    </source>
</reference>
<dbReference type="Proteomes" id="UP001500767">
    <property type="component" value="Unassembled WGS sequence"/>
</dbReference>
<comment type="caution">
    <text evidence="5">The sequence shown here is derived from an EMBL/GenBank/DDBJ whole genome shotgun (WGS) entry which is preliminary data.</text>
</comment>
<gene>
    <name evidence="5" type="ORF">GCM10022197_20840</name>
</gene>